<organism evidence="1 2">
    <name type="scientific">Belliella baltica (strain DSM 15883 / CIP 108006 / LMG 21964 / BA134)</name>
    <dbReference type="NCBI Taxonomy" id="866536"/>
    <lineage>
        <taxon>Bacteria</taxon>
        <taxon>Pseudomonadati</taxon>
        <taxon>Bacteroidota</taxon>
        <taxon>Cytophagia</taxon>
        <taxon>Cytophagales</taxon>
        <taxon>Cyclobacteriaceae</taxon>
        <taxon>Belliella</taxon>
    </lineage>
</organism>
<evidence type="ECO:0000313" key="2">
    <source>
        <dbReference type="Proteomes" id="UP000006050"/>
    </source>
</evidence>
<dbReference type="KEGG" id="bbd:Belba_2362"/>
<dbReference type="eggNOG" id="COG0640">
    <property type="taxonomic scope" value="Bacteria"/>
</dbReference>
<proteinExistence type="predicted"/>
<dbReference type="STRING" id="866536.Belba_2362"/>
<dbReference type="HOGENOM" id="CLU_094593_2_0_10"/>
<name>I3Z6Q4_BELBD</name>
<dbReference type="EMBL" id="CP003281">
    <property type="protein sequence ID" value="AFL84922.1"/>
    <property type="molecule type" value="Genomic_DNA"/>
</dbReference>
<accession>I3Z6Q4</accession>
<evidence type="ECO:0000313" key="1">
    <source>
        <dbReference type="EMBL" id="AFL84922.1"/>
    </source>
</evidence>
<protein>
    <recommendedName>
        <fullName evidence="3">Transcriptional regulator</fullName>
    </recommendedName>
</protein>
<reference evidence="2" key="1">
    <citation type="submission" date="2012-06" db="EMBL/GenBank/DDBJ databases">
        <title>The complete genome of Belliella baltica DSM 15883.</title>
        <authorList>
            <person name="Lucas S."/>
            <person name="Copeland A."/>
            <person name="Lapidus A."/>
            <person name="Goodwin L."/>
            <person name="Pitluck S."/>
            <person name="Peters L."/>
            <person name="Mikhailova N."/>
            <person name="Davenport K."/>
            <person name="Kyrpides N."/>
            <person name="Mavromatis K."/>
            <person name="Pagani I."/>
            <person name="Ivanova N."/>
            <person name="Ovchinnikova G."/>
            <person name="Zeytun A."/>
            <person name="Detter J.C."/>
            <person name="Han C."/>
            <person name="Land M."/>
            <person name="Hauser L."/>
            <person name="Markowitz V."/>
            <person name="Cheng J.-F."/>
            <person name="Hugenholtz P."/>
            <person name="Woyke T."/>
            <person name="Wu D."/>
            <person name="Tindall B."/>
            <person name="Pomrenke H."/>
            <person name="Brambilla E."/>
            <person name="Klenk H.-P."/>
            <person name="Eisen J.A."/>
        </authorList>
    </citation>
    <scope>NUCLEOTIDE SEQUENCE [LARGE SCALE GENOMIC DNA]</scope>
    <source>
        <strain evidence="2">DSM 15883 / CIP 108006 / LMG 21964 / BA134</strain>
    </source>
</reference>
<dbReference type="PATRIC" id="fig|866536.3.peg.2425"/>
<dbReference type="InterPro" id="IPR036390">
    <property type="entry name" value="WH_DNA-bd_sf"/>
</dbReference>
<dbReference type="AlphaFoldDB" id="I3Z6Q4"/>
<sequence length="188" mass="21555">MLFIFKRVLLLLGIRNLFMLESLITSKTRLKLLIKFFSNPKNQGHLRGLADEFGESTNAIRKELNNLSEAGYLLKVADKNKIDYQANIHHPFFSNIQDLIRKYLGLDKLLATVLERMGKVYQVALVGDYARGIDSGIIEVQITGCDLNEEYLETISDKLQNLIHKKVSFKIQQNITDPEALLIYQIQD</sequence>
<keyword evidence="2" id="KW-1185">Reference proteome</keyword>
<dbReference type="SUPFAM" id="SSF46785">
    <property type="entry name" value="Winged helix' DNA-binding domain"/>
    <property type="match status" value="1"/>
</dbReference>
<dbReference type="Proteomes" id="UP000006050">
    <property type="component" value="Chromosome"/>
</dbReference>
<gene>
    <name evidence="1" type="ordered locus">Belba_2362</name>
</gene>
<evidence type="ECO:0008006" key="3">
    <source>
        <dbReference type="Google" id="ProtNLM"/>
    </source>
</evidence>